<dbReference type="AlphaFoldDB" id="A0A9W9V8K8"/>
<reference evidence="3" key="2">
    <citation type="journal article" date="2023" name="IMA Fungus">
        <title>Comparative genomic study of the Penicillium genus elucidates a diverse pangenome and 15 lateral gene transfer events.</title>
        <authorList>
            <person name="Petersen C."/>
            <person name="Sorensen T."/>
            <person name="Nielsen M.R."/>
            <person name="Sondergaard T.E."/>
            <person name="Sorensen J.L."/>
            <person name="Fitzpatrick D.A."/>
            <person name="Frisvad J.C."/>
            <person name="Nielsen K.L."/>
        </authorList>
    </citation>
    <scope>NUCLEOTIDE SEQUENCE</scope>
    <source>
        <strain evidence="3">IBT 3081</strain>
    </source>
</reference>
<organism evidence="3 4">
    <name type="scientific">Penicillium concentricum</name>
    <dbReference type="NCBI Taxonomy" id="293559"/>
    <lineage>
        <taxon>Eukaryota</taxon>
        <taxon>Fungi</taxon>
        <taxon>Dikarya</taxon>
        <taxon>Ascomycota</taxon>
        <taxon>Pezizomycotina</taxon>
        <taxon>Eurotiomycetes</taxon>
        <taxon>Eurotiomycetidae</taxon>
        <taxon>Eurotiales</taxon>
        <taxon>Aspergillaceae</taxon>
        <taxon>Penicillium</taxon>
    </lineage>
</organism>
<dbReference type="RefSeq" id="XP_056578763.1">
    <property type="nucleotide sequence ID" value="XM_056722513.1"/>
</dbReference>
<reference evidence="3" key="1">
    <citation type="submission" date="2022-12" db="EMBL/GenBank/DDBJ databases">
        <authorList>
            <person name="Petersen C."/>
        </authorList>
    </citation>
    <scope>NUCLEOTIDE SEQUENCE</scope>
    <source>
        <strain evidence="3">IBT 3081</strain>
    </source>
</reference>
<dbReference type="Proteomes" id="UP001147752">
    <property type="component" value="Unassembled WGS sequence"/>
</dbReference>
<dbReference type="SMART" id="SM00212">
    <property type="entry name" value="UBCc"/>
    <property type="match status" value="1"/>
</dbReference>
<dbReference type="InterPro" id="IPR000608">
    <property type="entry name" value="UBC"/>
</dbReference>
<keyword evidence="1" id="KW-0833">Ubl conjugation pathway</keyword>
<dbReference type="EMBL" id="JAPZBT010000002">
    <property type="protein sequence ID" value="KAJ5372777.1"/>
    <property type="molecule type" value="Genomic_DNA"/>
</dbReference>
<dbReference type="InterPro" id="IPR050113">
    <property type="entry name" value="Ub_conjugating_enzyme"/>
</dbReference>
<evidence type="ECO:0000256" key="1">
    <source>
        <dbReference type="ARBA" id="ARBA00022786"/>
    </source>
</evidence>
<comment type="caution">
    <text evidence="3">The sequence shown here is derived from an EMBL/GenBank/DDBJ whole genome shotgun (WGS) entry which is preliminary data.</text>
</comment>
<evidence type="ECO:0000259" key="2">
    <source>
        <dbReference type="PROSITE" id="PS50127"/>
    </source>
</evidence>
<dbReference type="PANTHER" id="PTHR24067">
    <property type="entry name" value="UBIQUITIN-CONJUGATING ENZYME E2"/>
    <property type="match status" value="1"/>
</dbReference>
<evidence type="ECO:0000313" key="4">
    <source>
        <dbReference type="Proteomes" id="UP001147752"/>
    </source>
</evidence>
<dbReference type="PROSITE" id="PS50127">
    <property type="entry name" value="UBC_2"/>
    <property type="match status" value="1"/>
</dbReference>
<dbReference type="GeneID" id="81461696"/>
<dbReference type="CDD" id="cd23812">
    <property type="entry name" value="UBCc_ScPEX4-like"/>
    <property type="match status" value="1"/>
</dbReference>
<dbReference type="InterPro" id="IPR016135">
    <property type="entry name" value="UBQ-conjugating_enzyme/RWD"/>
</dbReference>
<dbReference type="SUPFAM" id="SSF54495">
    <property type="entry name" value="UBC-like"/>
    <property type="match status" value="1"/>
</dbReference>
<sequence length="170" mass="19396">MASQSSSLTASRRLMTEFKKYRKEGENETFLYLRPVDEDDILRWEAVLKGPDGSPYEGGLWHLSITVPPKYPNAPPTILFTTKIVHPNIHFETGKICLSLLDEDEHWTPTETLKTTLASIQWLLKDPNPDSPLNVDVAVLLRQGDLAGYESVVRYLTEEQRWEEGRNAGR</sequence>
<keyword evidence="4" id="KW-1185">Reference proteome</keyword>
<protein>
    <recommendedName>
        <fullName evidence="2">UBC core domain-containing protein</fullName>
    </recommendedName>
</protein>
<dbReference type="Gene3D" id="3.10.110.10">
    <property type="entry name" value="Ubiquitin Conjugating Enzyme"/>
    <property type="match status" value="1"/>
</dbReference>
<evidence type="ECO:0000313" key="3">
    <source>
        <dbReference type="EMBL" id="KAJ5372777.1"/>
    </source>
</evidence>
<dbReference type="Pfam" id="PF00179">
    <property type="entry name" value="UQ_con"/>
    <property type="match status" value="1"/>
</dbReference>
<accession>A0A9W9V8K8</accession>
<feature type="domain" description="UBC core" evidence="2">
    <location>
        <begin position="9"/>
        <end position="162"/>
    </location>
</feature>
<dbReference type="OrthoDB" id="9973183at2759"/>
<proteinExistence type="predicted"/>
<gene>
    <name evidence="3" type="ORF">N7517_004783</name>
</gene>
<name>A0A9W9V8K8_9EURO</name>